<dbReference type="OrthoDB" id="424465at2759"/>
<dbReference type="EMBL" id="KZ110607">
    <property type="protein sequence ID" value="OSX57753.1"/>
    <property type="molecule type" value="Genomic_DNA"/>
</dbReference>
<dbReference type="Pfam" id="PF12937">
    <property type="entry name" value="F-box-like"/>
    <property type="match status" value="1"/>
</dbReference>
<reference evidence="2 3" key="1">
    <citation type="submission" date="2017-04" db="EMBL/GenBank/DDBJ databases">
        <title>Genome Sequence of the Model Brown-Rot Fungus Postia placenta SB12.</title>
        <authorList>
            <consortium name="DOE Joint Genome Institute"/>
            <person name="Gaskell J."/>
            <person name="Kersten P."/>
            <person name="Larrondo L.F."/>
            <person name="Canessa P."/>
            <person name="Martinez D."/>
            <person name="Hibbett D."/>
            <person name="Schmoll M."/>
            <person name="Kubicek C.P."/>
            <person name="Martinez A.T."/>
            <person name="Yadav J."/>
            <person name="Master E."/>
            <person name="Magnuson J.K."/>
            <person name="James T."/>
            <person name="Yaver D."/>
            <person name="Berka R."/>
            <person name="Labutti K."/>
            <person name="Lipzen A."/>
            <person name="Aerts A."/>
            <person name="Barry K."/>
            <person name="Henrissat B."/>
            <person name="Blanchette R."/>
            <person name="Grigoriev I."/>
            <person name="Cullen D."/>
        </authorList>
    </citation>
    <scope>NUCLEOTIDE SEQUENCE [LARGE SCALE GENOMIC DNA]</scope>
    <source>
        <strain evidence="2 3">MAD-698-R-SB12</strain>
    </source>
</reference>
<evidence type="ECO:0000313" key="3">
    <source>
        <dbReference type="Proteomes" id="UP000194127"/>
    </source>
</evidence>
<dbReference type="STRING" id="670580.A0A1X6MNR7"/>
<feature type="domain" description="F-box" evidence="1">
    <location>
        <begin position="1"/>
        <end position="46"/>
    </location>
</feature>
<name>A0A1X6MNR7_9APHY</name>
<dbReference type="Gene3D" id="1.20.1280.50">
    <property type="match status" value="1"/>
</dbReference>
<protein>
    <recommendedName>
        <fullName evidence="1">F-box domain-containing protein</fullName>
    </recommendedName>
</protein>
<accession>A0A1X6MNR7</accession>
<dbReference type="InterPro" id="IPR001810">
    <property type="entry name" value="F-box_dom"/>
</dbReference>
<dbReference type="GeneID" id="36324835"/>
<gene>
    <name evidence="2" type="ORF">POSPLADRAFT_1049951</name>
</gene>
<dbReference type="SUPFAM" id="SSF81383">
    <property type="entry name" value="F-box domain"/>
    <property type="match status" value="1"/>
</dbReference>
<dbReference type="Proteomes" id="UP000194127">
    <property type="component" value="Unassembled WGS sequence"/>
</dbReference>
<organism evidence="2 3">
    <name type="scientific">Postia placenta MAD-698-R-SB12</name>
    <dbReference type="NCBI Taxonomy" id="670580"/>
    <lineage>
        <taxon>Eukaryota</taxon>
        <taxon>Fungi</taxon>
        <taxon>Dikarya</taxon>
        <taxon>Basidiomycota</taxon>
        <taxon>Agaricomycotina</taxon>
        <taxon>Agaricomycetes</taxon>
        <taxon>Polyporales</taxon>
        <taxon>Adustoporiaceae</taxon>
        <taxon>Rhodonia</taxon>
    </lineage>
</organism>
<keyword evidence="3" id="KW-1185">Reference proteome</keyword>
<evidence type="ECO:0000259" key="1">
    <source>
        <dbReference type="PROSITE" id="PS50181"/>
    </source>
</evidence>
<evidence type="ECO:0000313" key="2">
    <source>
        <dbReference type="EMBL" id="OSX57753.1"/>
    </source>
</evidence>
<proteinExistence type="predicted"/>
<dbReference type="AlphaFoldDB" id="A0A1X6MNR7"/>
<dbReference type="SMART" id="SM00256">
    <property type="entry name" value="FBOX"/>
    <property type="match status" value="1"/>
</dbReference>
<sequence>MGLIDLPDDVLFDLTWYLSIEDVLSLKQTCRALHAFGSSDYLWRRMIQDVELPLDLPSGVRTSSLSHDELRSAAIKAMRLDANWSRRKPLLKRVKPLVRDGNGPFVDDVQFVPGGKWLLTVQRYLQIHWTTRIVLWSLEDLENAYRVAVIETTGSHRSSSLDVQDDGQSITVVTGLSGCQEILEVYAISLQDPDDFSYHITATPPLSRRIVLPPHPRDPEQTPVIHELTAVEDVIAGTALVNEHLSLQIFLASSESGYFRWVDPEITESISISWVKLYNGHLILLGMIGPSLVLRIYKLPNAVNGGLHAGSSGLLDQGCADLGPVIYQASQELKHETELQNISRVSSPSTSSISVLMIYTLRNQPTSIGQVMRFSLPFSPRTMSFACETKYFLLSSEVWVPLAQVGPTGRAVWLDHNWETERRSLLRYHPRPCVAIYAERITFDGIR</sequence>
<dbReference type="PROSITE" id="PS50181">
    <property type="entry name" value="FBOX"/>
    <property type="match status" value="1"/>
</dbReference>
<dbReference type="RefSeq" id="XP_024334547.1">
    <property type="nucleotide sequence ID" value="XM_024479885.1"/>
</dbReference>
<dbReference type="InterPro" id="IPR036047">
    <property type="entry name" value="F-box-like_dom_sf"/>
</dbReference>